<dbReference type="RefSeq" id="XP_040683250.1">
    <property type="nucleotide sequence ID" value="XM_040831736.1"/>
</dbReference>
<accession>A0A1L9R3X0</accession>
<organism evidence="2 3">
    <name type="scientific">Aspergillus wentii DTO 134E9</name>
    <dbReference type="NCBI Taxonomy" id="1073089"/>
    <lineage>
        <taxon>Eukaryota</taxon>
        <taxon>Fungi</taxon>
        <taxon>Dikarya</taxon>
        <taxon>Ascomycota</taxon>
        <taxon>Pezizomycotina</taxon>
        <taxon>Eurotiomycetes</taxon>
        <taxon>Eurotiomycetidae</taxon>
        <taxon>Eurotiales</taxon>
        <taxon>Aspergillaceae</taxon>
        <taxon>Aspergillus</taxon>
        <taxon>Aspergillus subgen. Cremei</taxon>
    </lineage>
</organism>
<dbReference type="GeneID" id="63747584"/>
<keyword evidence="1" id="KW-0812">Transmembrane</keyword>
<feature type="transmembrane region" description="Helical" evidence="1">
    <location>
        <begin position="26"/>
        <end position="50"/>
    </location>
</feature>
<dbReference type="EMBL" id="KV878221">
    <property type="protein sequence ID" value="OJJ29573.1"/>
    <property type="molecule type" value="Genomic_DNA"/>
</dbReference>
<dbReference type="AlphaFoldDB" id="A0A1L9R3X0"/>
<evidence type="ECO:0000313" key="2">
    <source>
        <dbReference type="EMBL" id="OJJ29573.1"/>
    </source>
</evidence>
<gene>
    <name evidence="2" type="ORF">ASPWEDRAFT_177879</name>
</gene>
<sequence>MPDTKRMRKADIGIKQSGTPDMGLPALAMIPLCMLCVAIGMFLIGCLLWYAERSENQRAAYFLGFQLVACSCLAIGFTLQLVASEEKGAPESDMALGT</sequence>
<keyword evidence="1" id="KW-1133">Transmembrane helix</keyword>
<keyword evidence="3" id="KW-1185">Reference proteome</keyword>
<proteinExistence type="predicted"/>
<dbReference type="VEuPathDB" id="FungiDB:ASPWEDRAFT_177879"/>
<feature type="transmembrane region" description="Helical" evidence="1">
    <location>
        <begin position="62"/>
        <end position="83"/>
    </location>
</feature>
<name>A0A1L9R3X0_ASPWE</name>
<reference evidence="3" key="1">
    <citation type="journal article" date="2017" name="Genome Biol.">
        <title>Comparative genomics reveals high biological diversity and specific adaptations in the industrially and medically important fungal genus Aspergillus.</title>
        <authorList>
            <person name="de Vries R.P."/>
            <person name="Riley R."/>
            <person name="Wiebenga A."/>
            <person name="Aguilar-Osorio G."/>
            <person name="Amillis S."/>
            <person name="Uchima C.A."/>
            <person name="Anderluh G."/>
            <person name="Asadollahi M."/>
            <person name="Askin M."/>
            <person name="Barry K."/>
            <person name="Battaglia E."/>
            <person name="Bayram O."/>
            <person name="Benocci T."/>
            <person name="Braus-Stromeyer S.A."/>
            <person name="Caldana C."/>
            <person name="Canovas D."/>
            <person name="Cerqueira G.C."/>
            <person name="Chen F."/>
            <person name="Chen W."/>
            <person name="Choi C."/>
            <person name="Clum A."/>
            <person name="Dos Santos R.A."/>
            <person name="Damasio A.R."/>
            <person name="Diallinas G."/>
            <person name="Emri T."/>
            <person name="Fekete E."/>
            <person name="Flipphi M."/>
            <person name="Freyberg S."/>
            <person name="Gallo A."/>
            <person name="Gournas C."/>
            <person name="Habgood R."/>
            <person name="Hainaut M."/>
            <person name="Harispe M.L."/>
            <person name="Henrissat B."/>
            <person name="Hilden K.S."/>
            <person name="Hope R."/>
            <person name="Hossain A."/>
            <person name="Karabika E."/>
            <person name="Karaffa L."/>
            <person name="Karanyi Z."/>
            <person name="Krasevec N."/>
            <person name="Kuo A."/>
            <person name="Kusch H."/>
            <person name="LaButti K."/>
            <person name="Lagendijk E.L."/>
            <person name="Lapidus A."/>
            <person name="Levasseur A."/>
            <person name="Lindquist E."/>
            <person name="Lipzen A."/>
            <person name="Logrieco A.F."/>
            <person name="MacCabe A."/>
            <person name="Maekelae M.R."/>
            <person name="Malavazi I."/>
            <person name="Melin P."/>
            <person name="Meyer V."/>
            <person name="Mielnichuk N."/>
            <person name="Miskei M."/>
            <person name="Molnar A.P."/>
            <person name="Mule G."/>
            <person name="Ngan C.Y."/>
            <person name="Orejas M."/>
            <person name="Orosz E."/>
            <person name="Ouedraogo J.P."/>
            <person name="Overkamp K.M."/>
            <person name="Park H.-S."/>
            <person name="Perrone G."/>
            <person name="Piumi F."/>
            <person name="Punt P.J."/>
            <person name="Ram A.F."/>
            <person name="Ramon A."/>
            <person name="Rauscher S."/>
            <person name="Record E."/>
            <person name="Riano-Pachon D.M."/>
            <person name="Robert V."/>
            <person name="Roehrig J."/>
            <person name="Ruller R."/>
            <person name="Salamov A."/>
            <person name="Salih N.S."/>
            <person name="Samson R.A."/>
            <person name="Sandor E."/>
            <person name="Sanguinetti M."/>
            <person name="Schuetze T."/>
            <person name="Sepcic K."/>
            <person name="Shelest E."/>
            <person name="Sherlock G."/>
            <person name="Sophianopoulou V."/>
            <person name="Squina F.M."/>
            <person name="Sun H."/>
            <person name="Susca A."/>
            <person name="Todd R.B."/>
            <person name="Tsang A."/>
            <person name="Unkles S.E."/>
            <person name="van de Wiele N."/>
            <person name="van Rossen-Uffink D."/>
            <person name="Oliveira J.V."/>
            <person name="Vesth T.C."/>
            <person name="Visser J."/>
            <person name="Yu J.-H."/>
            <person name="Zhou M."/>
            <person name="Andersen M.R."/>
            <person name="Archer D.B."/>
            <person name="Baker S.E."/>
            <person name="Benoit I."/>
            <person name="Brakhage A.A."/>
            <person name="Braus G.H."/>
            <person name="Fischer R."/>
            <person name="Frisvad J.C."/>
            <person name="Goldman G.H."/>
            <person name="Houbraken J."/>
            <person name="Oakley B."/>
            <person name="Pocsi I."/>
            <person name="Scazzocchio C."/>
            <person name="Seiboth B."/>
            <person name="vanKuyk P.A."/>
            <person name="Wortman J."/>
            <person name="Dyer P.S."/>
            <person name="Grigoriev I.V."/>
        </authorList>
    </citation>
    <scope>NUCLEOTIDE SEQUENCE [LARGE SCALE GENOMIC DNA]</scope>
    <source>
        <strain evidence="3">DTO 134E9</strain>
    </source>
</reference>
<evidence type="ECO:0000256" key="1">
    <source>
        <dbReference type="SAM" id="Phobius"/>
    </source>
</evidence>
<evidence type="ECO:0000313" key="3">
    <source>
        <dbReference type="Proteomes" id="UP000184383"/>
    </source>
</evidence>
<protein>
    <submittedName>
        <fullName evidence="2">Uncharacterized protein</fullName>
    </submittedName>
</protein>
<dbReference type="Proteomes" id="UP000184383">
    <property type="component" value="Unassembled WGS sequence"/>
</dbReference>
<keyword evidence="1" id="KW-0472">Membrane</keyword>